<organism evidence="13 14">
    <name type="scientific">Coemansia erecta</name>
    <dbReference type="NCBI Taxonomy" id="147472"/>
    <lineage>
        <taxon>Eukaryota</taxon>
        <taxon>Fungi</taxon>
        <taxon>Fungi incertae sedis</taxon>
        <taxon>Zoopagomycota</taxon>
        <taxon>Kickxellomycotina</taxon>
        <taxon>Kickxellomycetes</taxon>
        <taxon>Kickxellales</taxon>
        <taxon>Kickxellaceae</taxon>
        <taxon>Coemansia</taxon>
    </lineage>
</organism>
<evidence type="ECO:0000256" key="8">
    <source>
        <dbReference type="ARBA" id="ARBA00047454"/>
    </source>
</evidence>
<keyword evidence="6 9" id="KW-0067">ATP-binding</keyword>
<dbReference type="Gene3D" id="3.30.200.20">
    <property type="entry name" value="Phosphorylase Kinase, domain 1"/>
    <property type="match status" value="1"/>
</dbReference>
<evidence type="ECO:0000256" key="5">
    <source>
        <dbReference type="ARBA" id="ARBA00022777"/>
    </source>
</evidence>
<dbReference type="InterPro" id="IPR000719">
    <property type="entry name" value="Prot_kinase_dom"/>
</dbReference>
<evidence type="ECO:0000256" key="6">
    <source>
        <dbReference type="ARBA" id="ARBA00022840"/>
    </source>
</evidence>
<evidence type="ECO:0000259" key="11">
    <source>
        <dbReference type="PROSITE" id="PS50011"/>
    </source>
</evidence>
<dbReference type="CDD" id="cd05580">
    <property type="entry name" value="STKc_PKA_like"/>
    <property type="match status" value="1"/>
</dbReference>
<evidence type="ECO:0000256" key="2">
    <source>
        <dbReference type="ARBA" id="ARBA00022527"/>
    </source>
</evidence>
<accession>A0A9W7XYL5</accession>
<dbReference type="OrthoDB" id="63267at2759"/>
<dbReference type="SMART" id="SM00133">
    <property type="entry name" value="S_TK_X"/>
    <property type="match status" value="1"/>
</dbReference>
<dbReference type="Proteomes" id="UP001149813">
    <property type="component" value="Unassembled WGS sequence"/>
</dbReference>
<keyword evidence="4 9" id="KW-0547">Nucleotide-binding</keyword>
<evidence type="ECO:0000256" key="4">
    <source>
        <dbReference type="ARBA" id="ARBA00022741"/>
    </source>
</evidence>
<dbReference type="GO" id="GO:0005524">
    <property type="term" value="F:ATP binding"/>
    <property type="evidence" value="ECO:0007669"/>
    <property type="project" value="UniProtKB-UniRule"/>
</dbReference>
<reference evidence="13" key="1">
    <citation type="submission" date="2022-07" db="EMBL/GenBank/DDBJ databases">
        <title>Phylogenomic reconstructions and comparative analyses of Kickxellomycotina fungi.</title>
        <authorList>
            <person name="Reynolds N.K."/>
            <person name="Stajich J.E."/>
            <person name="Barry K."/>
            <person name="Grigoriev I.V."/>
            <person name="Crous P."/>
            <person name="Smith M.E."/>
        </authorList>
    </citation>
    <scope>NUCLEOTIDE SEQUENCE</scope>
    <source>
        <strain evidence="13">NBRC 32514</strain>
    </source>
</reference>
<feature type="binding site" evidence="9">
    <location>
        <position position="356"/>
    </location>
    <ligand>
        <name>ATP</name>
        <dbReference type="ChEBI" id="CHEBI:30616"/>
    </ligand>
</feature>
<feature type="domain" description="AGC-kinase C-terminal" evidence="12">
    <location>
        <begin position="582"/>
        <end position="637"/>
    </location>
</feature>
<dbReference type="Gene3D" id="1.10.510.10">
    <property type="entry name" value="Transferase(Phosphotransferase) domain 1"/>
    <property type="match status" value="1"/>
</dbReference>
<protein>
    <recommendedName>
        <fullName evidence="1">cAMP-dependent protein kinase</fullName>
        <ecNumber evidence="1">2.7.11.11</ecNumber>
    </recommendedName>
</protein>
<dbReference type="GO" id="GO:0005829">
    <property type="term" value="C:cytosol"/>
    <property type="evidence" value="ECO:0007669"/>
    <property type="project" value="TreeGrafter"/>
</dbReference>
<evidence type="ECO:0000256" key="7">
    <source>
        <dbReference type="ARBA" id="ARBA00047292"/>
    </source>
</evidence>
<dbReference type="InterPro" id="IPR000961">
    <property type="entry name" value="AGC-kinase_C"/>
</dbReference>
<dbReference type="EMBL" id="JANBOJ010000224">
    <property type="protein sequence ID" value="KAJ1720803.1"/>
    <property type="molecule type" value="Genomic_DNA"/>
</dbReference>
<dbReference type="FunFam" id="3.30.200.20:FF:000005">
    <property type="entry name" value="cAMP-dependent protein kinase catalytic subunit"/>
    <property type="match status" value="1"/>
</dbReference>
<comment type="catalytic activity">
    <reaction evidence="8">
        <text>L-seryl-[protein] + ATP = O-phospho-L-seryl-[protein] + ADP + H(+)</text>
        <dbReference type="Rhea" id="RHEA:17989"/>
        <dbReference type="Rhea" id="RHEA-COMP:9863"/>
        <dbReference type="Rhea" id="RHEA-COMP:11604"/>
        <dbReference type="ChEBI" id="CHEBI:15378"/>
        <dbReference type="ChEBI" id="CHEBI:29999"/>
        <dbReference type="ChEBI" id="CHEBI:30616"/>
        <dbReference type="ChEBI" id="CHEBI:83421"/>
        <dbReference type="ChEBI" id="CHEBI:456216"/>
        <dbReference type="EC" id="2.7.11.11"/>
    </reaction>
</comment>
<evidence type="ECO:0000256" key="10">
    <source>
        <dbReference type="SAM" id="MobiDB-lite"/>
    </source>
</evidence>
<feature type="compositionally biased region" description="Polar residues" evidence="10">
    <location>
        <begin position="14"/>
        <end position="25"/>
    </location>
</feature>
<feature type="compositionally biased region" description="Low complexity" evidence="10">
    <location>
        <begin position="72"/>
        <end position="83"/>
    </location>
</feature>
<name>A0A9W7XYL5_9FUNG</name>
<dbReference type="GO" id="GO:0005952">
    <property type="term" value="C:cAMP-dependent protein kinase complex"/>
    <property type="evidence" value="ECO:0007669"/>
    <property type="project" value="TreeGrafter"/>
</dbReference>
<feature type="compositionally biased region" description="Low complexity" evidence="10">
    <location>
        <begin position="233"/>
        <end position="246"/>
    </location>
</feature>
<dbReference type="InterPro" id="IPR017441">
    <property type="entry name" value="Protein_kinase_ATP_BS"/>
</dbReference>
<sequence>MFGRLNAKLAHLKATSQRAQTNDSSAGLLPVSAEEQQQQQQQHSAHSTPASGSRAQSANTTRPSSPLSTPVSSFHAARAAASHAPKHDTPSSSTIPIPLAGGAQQPAAIPDTSALRSYHLYVETPHENAYPPLLSPASSAISVSASSNKRRLSSPRIDSHASIPADESGHLRQSKQTKFEPDHSSSIHQIYSPVSSHNPVSFPINQPYPHQGPSVTDSSNIGINISGLTHTHYQQQQHMQQGMYSQPLPPTPQDFSSPPSARDQQLYQNQPLPRPPANANPAIGMAVGTNGAIQAIPGGGSMAATSAAIISTCGSEPPSDGRTLDDFQLLHTLGTGTFGRVFLCQSKVSRRFFAMKVLRKSQVVKLKQVEHINNEKNILEVARHPFIVRLECTMQNESNLYMLMEYIPGGELFSHLRRAGRFPDDVARFYAAEIVLALDYLHRMKIIWRDTKPENILLDERGHIKLTDFGFAKRVEERTWTLCGTPEYLAPEIIQSKGHGKAVDWWALGILIFEMLAGYPPFYDDNPFGIYEKILGGKLVFPAFFSPAAKDLIRRLLTADVSKRLGNLQGEGEDVKAHAWFSMIDWQVLVQKRVPPPIVPPHRHPGDTCNFDKYPEPPQEPAMEPGVDPYRHLFSTF</sequence>
<feature type="domain" description="Protein kinase" evidence="11">
    <location>
        <begin position="327"/>
        <end position="581"/>
    </location>
</feature>
<feature type="region of interest" description="Disordered" evidence="10">
    <location>
        <begin position="12"/>
        <end position="106"/>
    </location>
</feature>
<dbReference type="FunFam" id="1.10.510.10:FF:000005">
    <property type="entry name" value="cAMP-dependent protein kinase catalytic subunit alpha"/>
    <property type="match status" value="1"/>
</dbReference>
<evidence type="ECO:0000256" key="3">
    <source>
        <dbReference type="ARBA" id="ARBA00022679"/>
    </source>
</evidence>
<evidence type="ECO:0000313" key="14">
    <source>
        <dbReference type="Proteomes" id="UP001149813"/>
    </source>
</evidence>
<gene>
    <name evidence="13" type="primary">PKA4</name>
    <name evidence="13" type="ORF">LPJ53_004613</name>
</gene>
<dbReference type="GO" id="GO:0004691">
    <property type="term" value="F:cAMP-dependent protein kinase activity"/>
    <property type="evidence" value="ECO:0007669"/>
    <property type="project" value="UniProtKB-EC"/>
</dbReference>
<dbReference type="SUPFAM" id="SSF56112">
    <property type="entry name" value="Protein kinase-like (PK-like)"/>
    <property type="match status" value="1"/>
</dbReference>
<dbReference type="PROSITE" id="PS50011">
    <property type="entry name" value="PROTEIN_KINASE_DOM"/>
    <property type="match status" value="1"/>
</dbReference>
<evidence type="ECO:0000259" key="12">
    <source>
        <dbReference type="PROSITE" id="PS51285"/>
    </source>
</evidence>
<evidence type="ECO:0000313" key="13">
    <source>
        <dbReference type="EMBL" id="KAJ1720803.1"/>
    </source>
</evidence>
<comment type="catalytic activity">
    <reaction evidence="7">
        <text>L-threonyl-[protein] + ATP = O-phospho-L-threonyl-[protein] + ADP + H(+)</text>
        <dbReference type="Rhea" id="RHEA:46608"/>
        <dbReference type="Rhea" id="RHEA-COMP:11060"/>
        <dbReference type="Rhea" id="RHEA-COMP:11605"/>
        <dbReference type="ChEBI" id="CHEBI:15378"/>
        <dbReference type="ChEBI" id="CHEBI:30013"/>
        <dbReference type="ChEBI" id="CHEBI:30616"/>
        <dbReference type="ChEBI" id="CHEBI:61977"/>
        <dbReference type="ChEBI" id="CHEBI:456216"/>
        <dbReference type="EC" id="2.7.11.11"/>
    </reaction>
</comment>
<dbReference type="EC" id="2.7.11.11" evidence="1"/>
<keyword evidence="2" id="KW-0723">Serine/threonine-protein kinase</keyword>
<dbReference type="PANTHER" id="PTHR24353">
    <property type="entry name" value="CYCLIC NUCLEOTIDE-DEPENDENT PROTEIN KINASE"/>
    <property type="match status" value="1"/>
</dbReference>
<dbReference type="Pfam" id="PF00069">
    <property type="entry name" value="Pkinase"/>
    <property type="match status" value="1"/>
</dbReference>
<feature type="compositionally biased region" description="Polar residues" evidence="10">
    <location>
        <begin position="43"/>
        <end position="71"/>
    </location>
</feature>
<keyword evidence="3 13" id="KW-0808">Transferase</keyword>
<comment type="caution">
    <text evidence="13">The sequence shown here is derived from an EMBL/GenBank/DDBJ whole genome shotgun (WGS) entry which is preliminary data.</text>
</comment>
<evidence type="ECO:0000256" key="1">
    <source>
        <dbReference type="ARBA" id="ARBA00012444"/>
    </source>
</evidence>
<feature type="region of interest" description="Disordered" evidence="10">
    <location>
        <begin position="233"/>
        <end position="279"/>
    </location>
</feature>
<dbReference type="PROSITE" id="PS00107">
    <property type="entry name" value="PROTEIN_KINASE_ATP"/>
    <property type="match status" value="1"/>
</dbReference>
<dbReference type="PROSITE" id="PS51285">
    <property type="entry name" value="AGC_KINASE_CTER"/>
    <property type="match status" value="1"/>
</dbReference>
<feature type="compositionally biased region" description="Polar residues" evidence="10">
    <location>
        <begin position="253"/>
        <end position="268"/>
    </location>
</feature>
<keyword evidence="14" id="KW-1185">Reference proteome</keyword>
<dbReference type="PANTHER" id="PTHR24353:SF37">
    <property type="entry name" value="CAMP-DEPENDENT PROTEIN KINASE CATALYTIC SUBUNIT PRKX"/>
    <property type="match status" value="1"/>
</dbReference>
<dbReference type="AlphaFoldDB" id="A0A9W7XYL5"/>
<proteinExistence type="predicted"/>
<evidence type="ECO:0000256" key="9">
    <source>
        <dbReference type="PROSITE-ProRule" id="PRU10141"/>
    </source>
</evidence>
<feature type="region of interest" description="Disordered" evidence="10">
    <location>
        <begin position="146"/>
        <end position="186"/>
    </location>
</feature>
<dbReference type="InterPro" id="IPR011009">
    <property type="entry name" value="Kinase-like_dom_sf"/>
</dbReference>
<keyword evidence="5 13" id="KW-0418">Kinase</keyword>